<dbReference type="Proteomes" id="UP000278475">
    <property type="component" value="Unassembled WGS sequence"/>
</dbReference>
<keyword evidence="1" id="KW-1133">Transmembrane helix</keyword>
<name>A0A497EQ37_9CREN</name>
<feature type="transmembrane region" description="Helical" evidence="1">
    <location>
        <begin position="12"/>
        <end position="33"/>
    </location>
</feature>
<protein>
    <submittedName>
        <fullName evidence="2">Uncharacterized protein</fullName>
    </submittedName>
</protein>
<keyword evidence="1" id="KW-0472">Membrane</keyword>
<evidence type="ECO:0000313" key="2">
    <source>
        <dbReference type="EMBL" id="RLE49443.1"/>
    </source>
</evidence>
<comment type="caution">
    <text evidence="2">The sequence shown here is derived from an EMBL/GenBank/DDBJ whole genome shotgun (WGS) entry which is preliminary data.</text>
</comment>
<dbReference type="EMBL" id="QMQV01000035">
    <property type="protein sequence ID" value="RLE49443.1"/>
    <property type="molecule type" value="Genomic_DNA"/>
</dbReference>
<organism evidence="2 3">
    <name type="scientific">Thermoproteota archaeon</name>
    <dbReference type="NCBI Taxonomy" id="2056631"/>
    <lineage>
        <taxon>Archaea</taxon>
        <taxon>Thermoproteota</taxon>
    </lineage>
</organism>
<sequence length="281" mass="31733">MAPYVKTLKYRLMSILMLALPILPIIITISLTADLTSPLLLPKCTLIIKEYDGREIISHTGNITAPFAIDLSYLTLHVRFRPSFISLQVNDKLDWYCLDKLILDLHDSESRVCKRVVIYLSHQNPSKTSGITSDGHSISLSLLNNLTLSAKPRQIGDIAFYQRCVNITVNGLTLLKSLKSRLAPSTKLIKVSFIGFDQSPILKLTIKRHVEAKFLIRGVNILNLAPICITLDGKPYVFIQLYQDYALIKRLSKVNNAVALLSCSYLPIRFEQKLSIIFLKY</sequence>
<evidence type="ECO:0000256" key="1">
    <source>
        <dbReference type="SAM" id="Phobius"/>
    </source>
</evidence>
<dbReference type="AlphaFoldDB" id="A0A497EQ37"/>
<proteinExistence type="predicted"/>
<keyword evidence="1" id="KW-0812">Transmembrane</keyword>
<accession>A0A497EQ37</accession>
<gene>
    <name evidence="2" type="ORF">DRJ31_04930</name>
</gene>
<reference evidence="2 3" key="1">
    <citation type="submission" date="2018-06" db="EMBL/GenBank/DDBJ databases">
        <title>Extensive metabolic versatility and redundancy in microbially diverse, dynamic hydrothermal sediments.</title>
        <authorList>
            <person name="Dombrowski N."/>
            <person name="Teske A."/>
            <person name="Baker B.J."/>
        </authorList>
    </citation>
    <scope>NUCLEOTIDE SEQUENCE [LARGE SCALE GENOMIC DNA]</scope>
    <source>
        <strain evidence="2">B66_G16</strain>
    </source>
</reference>
<evidence type="ECO:0000313" key="3">
    <source>
        <dbReference type="Proteomes" id="UP000278475"/>
    </source>
</evidence>